<dbReference type="Proteomes" id="UP000029736">
    <property type="component" value="Unassembled WGS sequence"/>
</dbReference>
<name>A0A098S2B0_9BACT</name>
<dbReference type="AlphaFoldDB" id="A0A098S2B0"/>
<evidence type="ECO:0000313" key="3">
    <source>
        <dbReference type="Proteomes" id="UP000029736"/>
    </source>
</evidence>
<evidence type="ECO:0000256" key="1">
    <source>
        <dbReference type="SAM" id="Phobius"/>
    </source>
</evidence>
<feature type="transmembrane region" description="Helical" evidence="1">
    <location>
        <begin position="61"/>
        <end position="81"/>
    </location>
</feature>
<sequence>MEQFMSGSGGGMPSGGGMDPITAIANMISTTIDAFTWKGKKRWDIIPDYADPADYQPGPDYTPAIIIGGMVFVFAIMALALRK</sequence>
<evidence type="ECO:0000313" key="2">
    <source>
        <dbReference type="EMBL" id="KGE85913.1"/>
    </source>
</evidence>
<keyword evidence="1" id="KW-0812">Transmembrane</keyword>
<keyword evidence="1" id="KW-0472">Membrane</keyword>
<gene>
    <name evidence="2" type="ORF">IX84_25235</name>
</gene>
<comment type="caution">
    <text evidence="2">The sequence shown here is derived from an EMBL/GenBank/DDBJ whole genome shotgun (WGS) entry which is preliminary data.</text>
</comment>
<dbReference type="RefSeq" id="WP_044226897.1">
    <property type="nucleotide sequence ID" value="NZ_JBKAGJ010000022.1"/>
</dbReference>
<keyword evidence="1" id="KW-1133">Transmembrane helix</keyword>
<proteinExistence type="predicted"/>
<organism evidence="2 3">
    <name type="scientific">Phaeodactylibacter xiamenensis</name>
    <dbReference type="NCBI Taxonomy" id="1524460"/>
    <lineage>
        <taxon>Bacteria</taxon>
        <taxon>Pseudomonadati</taxon>
        <taxon>Bacteroidota</taxon>
        <taxon>Saprospiria</taxon>
        <taxon>Saprospirales</taxon>
        <taxon>Haliscomenobacteraceae</taxon>
        <taxon>Phaeodactylibacter</taxon>
    </lineage>
</organism>
<dbReference type="EMBL" id="JPOS01000083">
    <property type="protein sequence ID" value="KGE85913.1"/>
    <property type="molecule type" value="Genomic_DNA"/>
</dbReference>
<reference evidence="2 3" key="1">
    <citation type="journal article" date="2014" name="Int. J. Syst. Evol. Microbiol.">
        <title>Phaeodactylibacter xiamenensis gen. nov., sp. nov., a member of the family Saprospiraceae isolated from the marine alga Phaeodactylum tricornutum.</title>
        <authorList>
            <person name="Chen Z.Jr."/>
            <person name="Lei X."/>
            <person name="Lai Q."/>
            <person name="Li Y."/>
            <person name="Zhang B."/>
            <person name="Zhang J."/>
            <person name="Zhang H."/>
            <person name="Yang L."/>
            <person name="Zheng W."/>
            <person name="Tian Y."/>
            <person name="Yu Z."/>
            <person name="Xu H.Jr."/>
            <person name="Zheng T."/>
        </authorList>
    </citation>
    <scope>NUCLEOTIDE SEQUENCE [LARGE SCALE GENOMIC DNA]</scope>
    <source>
        <strain evidence="2 3">KD52</strain>
    </source>
</reference>
<accession>A0A098S2B0</accession>
<dbReference type="STRING" id="1524460.IX84_25235"/>
<protein>
    <submittedName>
        <fullName evidence="2">Uncharacterized protein</fullName>
    </submittedName>
</protein>
<keyword evidence="3" id="KW-1185">Reference proteome</keyword>